<feature type="chain" id="PRO_5005192226" description="RNase III domain-containing protein" evidence="1">
    <location>
        <begin position="24"/>
        <end position="339"/>
    </location>
</feature>
<organism evidence="2">
    <name type="scientific">Chromera velia CCMP2878</name>
    <dbReference type="NCBI Taxonomy" id="1169474"/>
    <lineage>
        <taxon>Eukaryota</taxon>
        <taxon>Sar</taxon>
        <taxon>Alveolata</taxon>
        <taxon>Colpodellida</taxon>
        <taxon>Chromeraceae</taxon>
        <taxon>Chromera</taxon>
    </lineage>
</organism>
<dbReference type="AlphaFoldDB" id="A0A0G4I254"/>
<name>A0A0G4I254_9ALVE</name>
<reference evidence="2" key="1">
    <citation type="submission" date="2014-11" db="EMBL/GenBank/DDBJ databases">
        <authorList>
            <person name="Otto D Thomas"/>
            <person name="Naeem Raeece"/>
        </authorList>
    </citation>
    <scope>NUCLEOTIDE SEQUENCE</scope>
</reference>
<evidence type="ECO:0008006" key="3">
    <source>
        <dbReference type="Google" id="ProtNLM"/>
    </source>
</evidence>
<sequence>MCGVRLAMHRVSICTALLSVAVSARLAPALRSSASFFQLAQKQQVAASAAGCGDKYLAADSIRRDPLSFCAHNSECCQKWNGEELLGPPVLADARLKDDAKVKAAALDLYANLIVDVQDSEMTAYIARTSLQRAAAEKAVWDLFGDACAEKTIGSISECTGGTQIPGMGETLVVQQCTSNVKCVVALEKKLLKAPKTDTRRPPRIVLSSHWQTITAFPNSLPTAERSSLLAWLGDCVFDVVIGMESLCWGASSGNLQQIHDNMVTAYWLSNETVDSPLQRVLTETVEHRAGGAVLSCFGEIFEVLKETLGEMTLVGGRQTSGPSLPTRPFQWISTELEA</sequence>
<proteinExistence type="predicted"/>
<protein>
    <recommendedName>
        <fullName evidence="3">RNase III domain-containing protein</fullName>
    </recommendedName>
</protein>
<dbReference type="VEuPathDB" id="CryptoDB:Cvel_10312"/>
<feature type="signal peptide" evidence="1">
    <location>
        <begin position="1"/>
        <end position="23"/>
    </location>
</feature>
<keyword evidence="1" id="KW-0732">Signal</keyword>
<accession>A0A0G4I254</accession>
<gene>
    <name evidence="2" type="ORF">Cvel_10312</name>
</gene>
<evidence type="ECO:0000313" key="2">
    <source>
        <dbReference type="EMBL" id="CEM50984.1"/>
    </source>
</evidence>
<dbReference type="EMBL" id="CDMZ01004814">
    <property type="protein sequence ID" value="CEM50984.1"/>
    <property type="molecule type" value="Genomic_DNA"/>
</dbReference>
<evidence type="ECO:0000256" key="1">
    <source>
        <dbReference type="SAM" id="SignalP"/>
    </source>
</evidence>